<reference evidence="2" key="8">
    <citation type="journal article" date="2005" name="Science">
        <title>The Transcriptional Landscape of the Mammalian Genome.</title>
        <authorList>
            <consortium name="The FANTOM Consortium"/>
            <consortium name="Riken Genome Exploration Research Group and Genome Science Group (Genome Network Project Core Group)"/>
        </authorList>
    </citation>
    <scope>NUCLEOTIDE SEQUENCE</scope>
    <source>
        <strain evidence="2">C57BL/6J</strain>
        <tissue evidence="3">Medulla oblongata</tissue>
        <tissue evidence="2">Olfactory brain</tissue>
    </source>
</reference>
<keyword evidence="1" id="KW-0472">Membrane</keyword>
<gene>
    <name evidence="4" type="primary">Mdga2</name>
    <name evidence="4" type="synonym">Mamdc1</name>
</gene>
<reference evidence="2" key="4">
    <citation type="journal article" date="2001" name="Nature">
        <title>Functional annotation of a full-length mouse cDNA collection.</title>
        <authorList>
            <consortium name="The RIKEN Genome Exploration Research Group Phase II Team and the FANTOM Consortium"/>
        </authorList>
    </citation>
    <scope>NUCLEOTIDE SEQUENCE</scope>
    <source>
        <strain evidence="2">C57BL/6J</strain>
        <tissue evidence="3">Medulla oblongata</tissue>
        <tissue evidence="2">Olfactory brain</tissue>
    </source>
</reference>
<accession>Q8C277</accession>
<evidence type="ECO:0000313" key="2">
    <source>
        <dbReference type="EMBL" id="BAC40762.1"/>
    </source>
</evidence>
<evidence type="ECO:0000256" key="1">
    <source>
        <dbReference type="SAM" id="Phobius"/>
    </source>
</evidence>
<reference evidence="2" key="3">
    <citation type="journal article" date="2000" name="Genome Res.">
        <title>RIKEN integrated sequence analysis (RISA) system--384-format sequencing pipeline with 384 multicapillary sequencer.</title>
        <authorList>
            <person name="Shibata K."/>
            <person name="Itoh M."/>
            <person name="Aizawa K."/>
            <person name="Nagaoka S."/>
            <person name="Sasaki N."/>
            <person name="Carninci P."/>
            <person name="Konno H."/>
            <person name="Akiyama J."/>
            <person name="Nishi K."/>
            <person name="Kitsunai T."/>
            <person name="Tashiro H."/>
            <person name="Itoh M."/>
            <person name="Sumi N."/>
            <person name="Ishii Y."/>
            <person name="Nakamura S."/>
            <person name="Hazama M."/>
            <person name="Nishine T."/>
            <person name="Harada A."/>
            <person name="Yamamoto R."/>
            <person name="Matsumoto H."/>
            <person name="Sakaguchi S."/>
            <person name="Ikegami T."/>
            <person name="Kashiwagi K."/>
            <person name="Fujiwake S."/>
            <person name="Inoue K."/>
            <person name="Togawa Y."/>
            <person name="Izawa M."/>
            <person name="Ohara E."/>
            <person name="Watahiki M."/>
            <person name="Yoneda Y."/>
            <person name="Ishikawa T."/>
            <person name="Ozawa K."/>
            <person name="Tanaka T."/>
            <person name="Matsuura S."/>
            <person name="Kawai J."/>
            <person name="Okazaki Y."/>
            <person name="Muramatsu M."/>
            <person name="Inoue Y."/>
            <person name="Kira A."/>
            <person name="Hayashizaki Y."/>
        </authorList>
    </citation>
    <scope>NUCLEOTIDE SEQUENCE</scope>
    <source>
        <strain evidence="2">C57BL/6J</strain>
        <tissue evidence="3">Medulla oblongata</tissue>
        <tissue evidence="2">Olfactory brain</tissue>
    </source>
</reference>
<reference evidence="2" key="1">
    <citation type="journal article" date="1999" name="Methods Enzymol.">
        <title>High-efficiency full-length cDNA cloning.</title>
        <authorList>
            <person name="Carninci P."/>
            <person name="Hayashizaki Y."/>
        </authorList>
    </citation>
    <scope>NUCLEOTIDE SEQUENCE</scope>
    <source>
        <strain evidence="2">C57BL/6J</strain>
        <tissue evidence="3">Medulla oblongata</tissue>
        <tissue evidence="2">Olfactory brain</tissue>
    </source>
</reference>
<evidence type="ECO:0000313" key="3">
    <source>
        <dbReference type="EMBL" id="BAE37432.1"/>
    </source>
</evidence>
<reference evidence="2" key="2">
    <citation type="journal article" date="2000" name="Genome Res.">
        <title>Normalization and subtraction of cap-trapper-selected cDNAs to prepare full-length cDNA libraries for rapid discovery of new genes.</title>
        <authorList>
            <person name="Carninci P."/>
            <person name="Shibata Y."/>
            <person name="Hayatsu N."/>
            <person name="Sugahara Y."/>
            <person name="Shibata K."/>
            <person name="Itoh M."/>
            <person name="Konno H."/>
            <person name="Okazaki Y."/>
            <person name="Muramatsu M."/>
            <person name="Hayashizaki Y."/>
        </authorList>
    </citation>
    <scope>NUCLEOTIDE SEQUENCE</scope>
    <source>
        <strain evidence="2">C57BL/6J</strain>
        <tissue evidence="3">Medulla oblongata</tissue>
        <tissue evidence="2">Olfactory brain</tissue>
    </source>
</reference>
<keyword evidence="1" id="KW-0812">Transmembrane</keyword>
<proteinExistence type="evidence at transcript level"/>
<sequence>MACQQKPHCKQGTWRAGIYFPFKKVLCRELNKCRPFYLWLLPFLENTPNSELFKGFISLPALSHPTFTVVWVLFLLFLLFLLLLLFVVVLFFFLFSFFFLPHMAKLDNCMMSLFACTTIQDGKPGLTYYTGLSEFACGHLTPKLRHLFL</sequence>
<dbReference type="EMBL" id="AK163637">
    <property type="protein sequence ID" value="BAE37432.1"/>
    <property type="molecule type" value="mRNA"/>
</dbReference>
<dbReference type="EMBL" id="AK089133">
    <property type="protein sequence ID" value="BAC40762.1"/>
    <property type="molecule type" value="mRNA"/>
</dbReference>
<dbReference type="AGR" id="MGI:2444706"/>
<organism evidence="2">
    <name type="scientific">Mus musculus</name>
    <name type="common">Mouse</name>
    <dbReference type="NCBI Taxonomy" id="10090"/>
    <lineage>
        <taxon>Eukaryota</taxon>
        <taxon>Metazoa</taxon>
        <taxon>Chordata</taxon>
        <taxon>Craniata</taxon>
        <taxon>Vertebrata</taxon>
        <taxon>Euteleostomi</taxon>
        <taxon>Mammalia</taxon>
        <taxon>Eutheria</taxon>
        <taxon>Euarchontoglires</taxon>
        <taxon>Glires</taxon>
        <taxon>Rodentia</taxon>
        <taxon>Myomorpha</taxon>
        <taxon>Muroidea</taxon>
        <taxon>Muridae</taxon>
        <taxon>Murinae</taxon>
        <taxon>Mus</taxon>
        <taxon>Mus</taxon>
    </lineage>
</organism>
<evidence type="ECO:0000313" key="4">
    <source>
        <dbReference type="MGI" id="MGI:2444706"/>
    </source>
</evidence>
<reference evidence="2" key="9">
    <citation type="journal article" date="2005" name="Science">
        <title>Antisense Transcription in the Mammalian Transcriptome.</title>
        <authorList>
            <consortium name="RIKEN Genome Exploration Research Group and Genome Science Group (Genome Network Project Core Group) and the FANTOM Consortium"/>
        </authorList>
    </citation>
    <scope>NUCLEOTIDE SEQUENCE</scope>
    <source>
        <strain evidence="2">C57BL/6J</strain>
        <tissue evidence="3">Medulla oblongata</tissue>
        <tissue evidence="2">Olfactory brain</tissue>
    </source>
</reference>
<keyword evidence="1" id="KW-1133">Transmembrane helix</keyword>
<protein>
    <submittedName>
        <fullName evidence="2">Uncharacterized protein</fullName>
    </submittedName>
</protein>
<reference evidence="2" key="5">
    <citation type="journal article" date="2002" name="Nature">
        <title>Analysis of the mouse transcriptome based on functional annotation of 60,770 full-length cDNAs.</title>
        <authorList>
            <consortium name="The FANTOM Consortium and the RIKEN Genome Exploration Research Group Phase I and II Team"/>
        </authorList>
    </citation>
    <scope>NUCLEOTIDE SEQUENCE</scope>
    <source>
        <strain evidence="2">C57BL/6J</strain>
        <tissue evidence="3">Medulla oblongata</tissue>
        <tissue evidence="2">Olfactory brain</tissue>
    </source>
</reference>
<reference evidence="3" key="7">
    <citation type="submission" date="2004-04" db="EMBL/GenBank/DDBJ databases">
        <authorList>
            <person name="Arakawa T."/>
            <person name="Carninci P."/>
            <person name="Fukuda S."/>
            <person name="Hashizume W."/>
            <person name="Hayashida K."/>
            <person name="Hori F."/>
            <person name="Iida J."/>
            <person name="Imamura K."/>
            <person name="Imotani K."/>
            <person name="Itoh M."/>
            <person name="Kanagawa S."/>
            <person name="Kawai J."/>
            <person name="Kojima M."/>
            <person name="Konno H."/>
            <person name="Murata M."/>
            <person name="Nakamura M."/>
            <person name="Ninomiya N."/>
            <person name="Nishiyori H."/>
            <person name="Nomura K."/>
            <person name="Ohno M."/>
            <person name="Sakazume N."/>
            <person name="Sano H."/>
            <person name="Sasaki D."/>
            <person name="Shibata K."/>
            <person name="Shiraki T."/>
            <person name="Tagami M."/>
            <person name="Tagami Y."/>
            <person name="Waki K."/>
            <person name="Watahiki A."/>
            <person name="Muramatsu M."/>
            <person name="Hayashizaki Y."/>
        </authorList>
    </citation>
    <scope>NUCLEOTIDE SEQUENCE</scope>
    <source>
        <strain evidence="3">C57BL/6J</strain>
        <tissue evidence="3">Medulla oblongata</tissue>
    </source>
</reference>
<dbReference type="AlphaFoldDB" id="Q8C277"/>
<dbReference type="MGI" id="MGI:2444706">
    <property type="gene designation" value="Mdga2"/>
</dbReference>
<name>Q8C277_MOUSE</name>
<feature type="transmembrane region" description="Helical" evidence="1">
    <location>
        <begin position="69"/>
        <end position="100"/>
    </location>
</feature>
<reference evidence="2" key="6">
    <citation type="submission" date="2002-04" db="EMBL/GenBank/DDBJ databases">
        <authorList>
            <person name="Adachi J."/>
            <person name="Aizawa K."/>
            <person name="Akimura T."/>
            <person name="Arakawa T."/>
            <person name="Bono H."/>
            <person name="Carninci P."/>
            <person name="Fukuda S."/>
            <person name="Furuno M."/>
            <person name="Hanagaki T."/>
            <person name="Hara A."/>
            <person name="Hashizume W."/>
            <person name="Hayashida K."/>
            <person name="Hayatsu N."/>
            <person name="Hiramoto K."/>
            <person name="Hiraoka T."/>
            <person name="Hirozane T."/>
            <person name="Hori F."/>
            <person name="Imotani K."/>
            <person name="Ishii Y."/>
            <person name="Itoh M."/>
            <person name="Kagawa I."/>
            <person name="Kasukawa T."/>
            <person name="Katoh H."/>
            <person name="Kawai J."/>
            <person name="Kojima Y."/>
            <person name="Kondo S."/>
            <person name="Konno H."/>
            <person name="Kouda M."/>
            <person name="Koya S."/>
            <person name="Kurihara C."/>
            <person name="Matsuyama T."/>
            <person name="Miyazaki A."/>
            <person name="Murata M."/>
            <person name="Nakamura M."/>
            <person name="Nishi K."/>
            <person name="Nomura K."/>
            <person name="Numazaki R."/>
            <person name="Ohno M."/>
            <person name="Ohsato N."/>
            <person name="Okazaki Y."/>
            <person name="Saito R."/>
            <person name="Saitoh H."/>
            <person name="Sakai C."/>
            <person name="Sakai K."/>
            <person name="Sakazume N."/>
            <person name="Sano H."/>
            <person name="Sasaki D."/>
            <person name="Shibata K."/>
            <person name="Shinagawa A."/>
            <person name="Shiraki T."/>
            <person name="Sogabe Y."/>
            <person name="Tagami M."/>
            <person name="Tagawa A."/>
            <person name="Takahashi F."/>
            <person name="Takaku-Akahira S."/>
            <person name="Takeda Y."/>
            <person name="Tanaka T."/>
            <person name="Tomaru A."/>
            <person name="Toya T."/>
            <person name="Yasunishi A."/>
            <person name="Muramatsu M."/>
            <person name="Hayashizaki Y."/>
        </authorList>
    </citation>
    <scope>NUCLEOTIDE SEQUENCE</scope>
    <source>
        <strain evidence="2">C57BL/6J</strain>
        <tissue evidence="2">Olfactory brain</tissue>
    </source>
</reference>